<evidence type="ECO:0000313" key="1">
    <source>
        <dbReference type="EMBL" id="GFO46027.1"/>
    </source>
</evidence>
<dbReference type="PROSITE" id="PS51257">
    <property type="entry name" value="PROKAR_LIPOPROTEIN"/>
    <property type="match status" value="1"/>
</dbReference>
<protein>
    <recommendedName>
        <fullName evidence="3">Secreted protein</fullName>
    </recommendedName>
</protein>
<dbReference type="AlphaFoldDB" id="A0AAV4DPI7"/>
<proteinExistence type="predicted"/>
<organism evidence="1 2">
    <name type="scientific">Plakobranchus ocellatus</name>
    <dbReference type="NCBI Taxonomy" id="259542"/>
    <lineage>
        <taxon>Eukaryota</taxon>
        <taxon>Metazoa</taxon>
        <taxon>Spiralia</taxon>
        <taxon>Lophotrochozoa</taxon>
        <taxon>Mollusca</taxon>
        <taxon>Gastropoda</taxon>
        <taxon>Heterobranchia</taxon>
        <taxon>Euthyneura</taxon>
        <taxon>Panpulmonata</taxon>
        <taxon>Sacoglossa</taxon>
        <taxon>Placobranchoidea</taxon>
        <taxon>Plakobranchidae</taxon>
        <taxon>Plakobranchus</taxon>
    </lineage>
</organism>
<dbReference type="EMBL" id="BLXT01008140">
    <property type="protein sequence ID" value="GFO46027.1"/>
    <property type="molecule type" value="Genomic_DNA"/>
</dbReference>
<reference evidence="1 2" key="1">
    <citation type="journal article" date="2021" name="Elife">
        <title>Chloroplast acquisition without the gene transfer in kleptoplastic sea slugs, Plakobranchus ocellatus.</title>
        <authorList>
            <person name="Maeda T."/>
            <person name="Takahashi S."/>
            <person name="Yoshida T."/>
            <person name="Shimamura S."/>
            <person name="Takaki Y."/>
            <person name="Nagai Y."/>
            <person name="Toyoda A."/>
            <person name="Suzuki Y."/>
            <person name="Arimoto A."/>
            <person name="Ishii H."/>
            <person name="Satoh N."/>
            <person name="Nishiyama T."/>
            <person name="Hasebe M."/>
            <person name="Maruyama T."/>
            <person name="Minagawa J."/>
            <person name="Obokata J."/>
            <person name="Shigenobu S."/>
        </authorList>
    </citation>
    <scope>NUCLEOTIDE SEQUENCE [LARGE SCALE GENOMIC DNA]</scope>
</reference>
<evidence type="ECO:0008006" key="3">
    <source>
        <dbReference type="Google" id="ProtNLM"/>
    </source>
</evidence>
<dbReference type="Proteomes" id="UP000735302">
    <property type="component" value="Unassembled WGS sequence"/>
</dbReference>
<gene>
    <name evidence="1" type="ORF">PoB_007253200</name>
</gene>
<sequence>MMICRVALEWNRMSGLIPLSWMTLGCLFHLRRSAENSESLHKANNLFLYVVMLAALPQQDFISPSDVNTSAFAFRWTGRHSVLNKCKSA</sequence>
<keyword evidence="2" id="KW-1185">Reference proteome</keyword>
<name>A0AAV4DPI7_9GAST</name>
<comment type="caution">
    <text evidence="1">The sequence shown here is derived from an EMBL/GenBank/DDBJ whole genome shotgun (WGS) entry which is preliminary data.</text>
</comment>
<evidence type="ECO:0000313" key="2">
    <source>
        <dbReference type="Proteomes" id="UP000735302"/>
    </source>
</evidence>
<accession>A0AAV4DPI7</accession>